<dbReference type="PANTHER" id="PTHR43155:SF2">
    <property type="entry name" value="CYCLIC DI-GMP PHOSPHODIESTERASE PA4108"/>
    <property type="match status" value="1"/>
</dbReference>
<name>A0A2A6E2I2_9BACL</name>
<dbReference type="Gene3D" id="1.10.3210.10">
    <property type="entry name" value="Hypothetical protein af1432"/>
    <property type="match status" value="1"/>
</dbReference>
<dbReference type="Proteomes" id="UP000243688">
    <property type="component" value="Unassembled WGS sequence"/>
</dbReference>
<dbReference type="AlphaFoldDB" id="A0A2A6E2I2"/>
<dbReference type="PROSITE" id="PS51832">
    <property type="entry name" value="HD_GYP"/>
    <property type="match status" value="1"/>
</dbReference>
<dbReference type="InterPro" id="IPR003607">
    <property type="entry name" value="HD/PDEase_dom"/>
</dbReference>
<dbReference type="InterPro" id="IPR037522">
    <property type="entry name" value="HD_GYP_dom"/>
</dbReference>
<dbReference type="PANTHER" id="PTHR43155">
    <property type="entry name" value="CYCLIC DI-GMP PHOSPHODIESTERASE PA4108-RELATED"/>
    <property type="match status" value="1"/>
</dbReference>
<sequence length="358" mass="40535">MKEVSIWNLKPGDMLAKSVFSPSGQVLLKEGKRVTQPEIDRLRKLRVTTVFIREPQQGNAESDGQIRSDESDEQHVIRALLACADSRNAREMMTDSEAEKRFLDRFRRILSDLAAHSTLVGLLTELYRTDAFLFRHSLRVAVSAGILGAALGYDDDRLRELTIGALCFDIGMTRLPSRLWQNERVLNEKERAELENHPVIGYRLLSRCRDIPPASAVCALQHHERFDGEGYPQRLKGSEIHPYASIVAICDVYHALISPRRHRAAYSRKEAVEFLFASGGFYFDFSLVRTFLRQICIYPVHCSVSLSNGDIGVVSFVDADIPHRPVVKIVRKADGTPVHPLYEIDLRRNVDIVVVDLV</sequence>
<dbReference type="SMART" id="SM00471">
    <property type="entry name" value="HDc"/>
    <property type="match status" value="1"/>
</dbReference>
<dbReference type="SUPFAM" id="SSF109604">
    <property type="entry name" value="HD-domain/PDEase-like"/>
    <property type="match status" value="1"/>
</dbReference>
<evidence type="ECO:0000313" key="2">
    <source>
        <dbReference type="EMBL" id="PDO10967.1"/>
    </source>
</evidence>
<comment type="caution">
    <text evidence="2">The sequence shown here is derived from an EMBL/GenBank/DDBJ whole genome shotgun (WGS) entry which is preliminary data.</text>
</comment>
<dbReference type="EMBL" id="MOXJ01000007">
    <property type="protein sequence ID" value="PDO10967.1"/>
    <property type="molecule type" value="Genomic_DNA"/>
</dbReference>
<feature type="domain" description="HD-GYP" evidence="1">
    <location>
        <begin position="111"/>
        <end position="307"/>
    </location>
</feature>
<organism evidence="2 3">
    <name type="scientific">Candidatus Reconcilbacillus cellulovorans</name>
    <dbReference type="NCBI Taxonomy" id="1906605"/>
    <lineage>
        <taxon>Bacteria</taxon>
        <taxon>Bacillati</taxon>
        <taxon>Bacillota</taxon>
        <taxon>Bacilli</taxon>
        <taxon>Bacillales</taxon>
        <taxon>Paenibacillaceae</taxon>
        <taxon>Candidatus Reconcilbacillus</taxon>
    </lineage>
</organism>
<accession>A0A2A6E2I2</accession>
<evidence type="ECO:0000313" key="3">
    <source>
        <dbReference type="Proteomes" id="UP000243688"/>
    </source>
</evidence>
<dbReference type="Pfam" id="PF13487">
    <property type="entry name" value="HD_5"/>
    <property type="match status" value="1"/>
</dbReference>
<dbReference type="CDD" id="cd00077">
    <property type="entry name" value="HDc"/>
    <property type="match status" value="1"/>
</dbReference>
<reference evidence="2 3" key="1">
    <citation type="submission" date="2016-12" db="EMBL/GenBank/DDBJ databases">
        <title>Candidatus Reconcilibacillus cellulovorans genome.</title>
        <authorList>
            <person name="Kolinko S."/>
            <person name="Wu Y.-W."/>
            <person name="Tachea F."/>
            <person name="Denzel E."/>
            <person name="Hiras J."/>
            <person name="Baecker N."/>
            <person name="Chan L.J."/>
            <person name="Eichorst S.A."/>
            <person name="Frey D."/>
            <person name="Adams P.D."/>
            <person name="Pray T."/>
            <person name="Tanjore D."/>
            <person name="Petzold C.J."/>
            <person name="Gladden J.M."/>
            <person name="Simmons B.A."/>
            <person name="Singer S.W."/>
        </authorList>
    </citation>
    <scope>NUCLEOTIDE SEQUENCE [LARGE SCALE GENOMIC DNA]</scope>
    <source>
        <strain evidence="2">JTherm</strain>
    </source>
</reference>
<protein>
    <recommendedName>
        <fullName evidence="1">HD-GYP domain-containing protein</fullName>
    </recommendedName>
</protein>
<gene>
    <name evidence="2" type="ORF">BLM47_04695</name>
</gene>
<evidence type="ECO:0000259" key="1">
    <source>
        <dbReference type="PROSITE" id="PS51832"/>
    </source>
</evidence>
<proteinExistence type="predicted"/>